<feature type="signal peptide" evidence="1">
    <location>
        <begin position="1"/>
        <end position="21"/>
    </location>
</feature>
<dbReference type="Gene3D" id="3.50.4.10">
    <property type="entry name" value="Hepatocyte Growth Factor"/>
    <property type="match status" value="1"/>
</dbReference>
<dbReference type="Pfam" id="PF14295">
    <property type="entry name" value="PAN_4"/>
    <property type="match status" value="2"/>
</dbReference>
<feature type="domain" description="Apple" evidence="2">
    <location>
        <begin position="46"/>
        <end position="72"/>
    </location>
</feature>
<keyword evidence="3" id="KW-1185">Reference proteome</keyword>
<feature type="domain" description="Apple" evidence="2">
    <location>
        <begin position="107"/>
        <end position="150"/>
    </location>
</feature>
<feature type="chain" id="PRO_5047512329" evidence="1">
    <location>
        <begin position="22"/>
        <end position="168"/>
    </location>
</feature>
<keyword evidence="1" id="KW-0732">Signal</keyword>
<evidence type="ECO:0000259" key="2">
    <source>
        <dbReference type="Pfam" id="PF14295"/>
    </source>
</evidence>
<sequence>MEMNFLPIILVLLALAISSHATVGPRFCPKLDKTTRIGDTLIATQNENRACDCYKACEDMGAACQMWDFKKQGRICKMYSDIKTLTFNGKHASGVKTDTCPRLDRSDRPDGDMGIEDNFDEPCECYNFCVATNGCLAWAWNKKTMVCTLKNVVNSVVKPDNTYVSGVL</sequence>
<organism evidence="3 4">
    <name type="scientific">Saccoglossus kowalevskii</name>
    <name type="common">Acorn worm</name>
    <dbReference type="NCBI Taxonomy" id="10224"/>
    <lineage>
        <taxon>Eukaryota</taxon>
        <taxon>Metazoa</taxon>
        <taxon>Hemichordata</taxon>
        <taxon>Enteropneusta</taxon>
        <taxon>Harrimaniidae</taxon>
        <taxon>Saccoglossus</taxon>
    </lineage>
</organism>
<evidence type="ECO:0000313" key="4">
    <source>
        <dbReference type="RefSeq" id="XP_006822655.1"/>
    </source>
</evidence>
<dbReference type="GeneID" id="102805444"/>
<name>A0ABM0MRL4_SACKO</name>
<dbReference type="InterPro" id="IPR003609">
    <property type="entry name" value="Pan_app"/>
</dbReference>
<dbReference type="Proteomes" id="UP000694865">
    <property type="component" value="Unplaced"/>
</dbReference>
<evidence type="ECO:0000313" key="3">
    <source>
        <dbReference type="Proteomes" id="UP000694865"/>
    </source>
</evidence>
<evidence type="ECO:0000256" key="1">
    <source>
        <dbReference type="SAM" id="SignalP"/>
    </source>
</evidence>
<gene>
    <name evidence="4" type="primary">LOC102805444</name>
</gene>
<proteinExistence type="predicted"/>
<reference evidence="4" key="1">
    <citation type="submission" date="2025-08" db="UniProtKB">
        <authorList>
            <consortium name="RefSeq"/>
        </authorList>
    </citation>
    <scope>IDENTIFICATION</scope>
    <source>
        <tissue evidence="4">Testes</tissue>
    </source>
</reference>
<accession>A0ABM0MRL4</accession>
<dbReference type="RefSeq" id="XP_006822655.1">
    <property type="nucleotide sequence ID" value="XM_006822592.1"/>
</dbReference>
<protein>
    <submittedName>
        <fullName evidence="4">Uncharacterized protein LOC102805444</fullName>
    </submittedName>
</protein>